<keyword evidence="2" id="KW-0805">Transcription regulation</keyword>
<dbReference type="InterPro" id="IPR011990">
    <property type="entry name" value="TPR-like_helical_dom_sf"/>
</dbReference>
<dbReference type="EMBL" id="JBHLUH010000084">
    <property type="protein sequence ID" value="MFC0533519.1"/>
    <property type="molecule type" value="Genomic_DNA"/>
</dbReference>
<dbReference type="InterPro" id="IPR019734">
    <property type="entry name" value="TPR_rpt"/>
</dbReference>
<dbReference type="SUPFAM" id="SSF52540">
    <property type="entry name" value="P-loop containing nucleoside triphosphate hydrolases"/>
    <property type="match status" value="1"/>
</dbReference>
<evidence type="ECO:0000259" key="7">
    <source>
        <dbReference type="PROSITE" id="PS51755"/>
    </source>
</evidence>
<dbReference type="InterPro" id="IPR016032">
    <property type="entry name" value="Sig_transdc_resp-reg_C-effctor"/>
</dbReference>
<dbReference type="InterPro" id="IPR051677">
    <property type="entry name" value="AfsR-DnrI-RedD_regulator"/>
</dbReference>
<keyword evidence="4" id="KW-0804">Transcription</keyword>
<dbReference type="SMART" id="SM00028">
    <property type="entry name" value="TPR"/>
    <property type="match status" value="7"/>
</dbReference>
<comment type="caution">
    <text evidence="8">The sequence shown here is derived from an EMBL/GenBank/DDBJ whole genome shotgun (WGS) entry which is preliminary data.</text>
</comment>
<evidence type="ECO:0000313" key="9">
    <source>
        <dbReference type="Proteomes" id="UP001589867"/>
    </source>
</evidence>
<dbReference type="Gene3D" id="3.40.50.300">
    <property type="entry name" value="P-loop containing nucleotide triphosphate hydrolases"/>
    <property type="match status" value="1"/>
</dbReference>
<dbReference type="Pfam" id="PF00486">
    <property type="entry name" value="Trans_reg_C"/>
    <property type="match status" value="1"/>
</dbReference>
<evidence type="ECO:0000256" key="1">
    <source>
        <dbReference type="ARBA" id="ARBA00005820"/>
    </source>
</evidence>
<evidence type="ECO:0000313" key="8">
    <source>
        <dbReference type="EMBL" id="MFC0533519.1"/>
    </source>
</evidence>
<keyword evidence="3 6" id="KW-0238">DNA-binding</keyword>
<gene>
    <name evidence="8" type="ORF">ACFFIA_38525</name>
</gene>
<feature type="repeat" description="TPR" evidence="5">
    <location>
        <begin position="708"/>
        <end position="741"/>
    </location>
</feature>
<dbReference type="SMART" id="SM01043">
    <property type="entry name" value="BTAD"/>
    <property type="match status" value="1"/>
</dbReference>
<evidence type="ECO:0000256" key="5">
    <source>
        <dbReference type="PROSITE-ProRule" id="PRU00339"/>
    </source>
</evidence>
<name>A0ABV6MG30_9ACTN</name>
<dbReference type="Gene3D" id="1.25.40.10">
    <property type="entry name" value="Tetratricopeptide repeat domain"/>
    <property type="match status" value="3"/>
</dbReference>
<evidence type="ECO:0000256" key="3">
    <source>
        <dbReference type="ARBA" id="ARBA00023125"/>
    </source>
</evidence>
<dbReference type="InterPro" id="IPR042197">
    <property type="entry name" value="Apaf_helical"/>
</dbReference>
<evidence type="ECO:0000256" key="4">
    <source>
        <dbReference type="ARBA" id="ARBA00023163"/>
    </source>
</evidence>
<proteinExistence type="inferred from homology"/>
<dbReference type="PROSITE" id="PS50005">
    <property type="entry name" value="TPR"/>
    <property type="match status" value="2"/>
</dbReference>
<evidence type="ECO:0000256" key="6">
    <source>
        <dbReference type="PROSITE-ProRule" id="PRU01091"/>
    </source>
</evidence>
<dbReference type="InterPro" id="IPR001867">
    <property type="entry name" value="OmpR/PhoB-type_DNA-bd"/>
</dbReference>
<feature type="domain" description="OmpR/PhoB-type" evidence="7">
    <location>
        <begin position="1"/>
        <end position="92"/>
    </location>
</feature>
<dbReference type="Pfam" id="PF13424">
    <property type="entry name" value="TPR_12"/>
    <property type="match status" value="3"/>
</dbReference>
<dbReference type="PRINTS" id="PR00364">
    <property type="entry name" value="DISEASERSIST"/>
</dbReference>
<dbReference type="Pfam" id="PF03704">
    <property type="entry name" value="BTAD"/>
    <property type="match status" value="1"/>
</dbReference>
<dbReference type="SUPFAM" id="SSF48452">
    <property type="entry name" value="TPR-like"/>
    <property type="match status" value="3"/>
</dbReference>
<keyword evidence="5" id="KW-0802">TPR repeat</keyword>
<dbReference type="RefSeq" id="WP_377261201.1">
    <property type="nucleotide sequence ID" value="NZ_JBHLUH010000084.1"/>
</dbReference>
<dbReference type="SUPFAM" id="SSF46894">
    <property type="entry name" value="C-terminal effector domain of the bipartite response regulators"/>
    <property type="match status" value="1"/>
</dbReference>
<dbReference type="InterPro" id="IPR027417">
    <property type="entry name" value="P-loop_NTPase"/>
</dbReference>
<sequence length="1006" mass="110419">MRFGILGPLRVGGTEDATVTAGRDRVVLGMLLLNAGRVVPVDRLVDAMWDGAPPTTARGQLQTCVSRLRRSLAAAVGDEVIVTDPAGYSARVDLNELDAAVFTRLTAEARVAADGDRLAEARDSFRAALDLWRGPALSGIPSRAVRRGAAALDEQQTVAIEECVDVELRLGRERELLGELTDLVERYPLRERLRAQLMLALYRAGRQADALSVYRDGRKVLADELGIEPGPALREMHQRILVGDLVAPVDDRRPPPPARCLPRTAADFTGRGEVVARLVEAVERADPGGPVIQLIDGMAGSGKTTLAVHVATLLAGRYPDAQLFVDLHGHSERRPLDPSAALVTLLRQLGVPSERIPPSPDERVTLWRTELAARRVLVVLDNAASTAQVGPLLPAAPGCLALVTSRRRLVGLDGVHPEPLPVLAEPEAVELLARVAGPERIADEPAAAVEVVRRCGYLPLAIRLAGARLAHRRSWRVADLAARLRRERPVLPELAAEERTVASAFALSYRQLPDPAQRLFRLLGLYPGVWFDALAAAALADLPLAEAQDQLDELVDRHLLEEPNAGRFRLHDLMREYAWELVTATEPEAARQAASGRLLDWALHAVADATRELERGLLHGSLNLSRPMRPDLVVPFGDEGSAWLEEQRLNLPAFVRRAAETGHNEYAWKLARAMWRFLFIRCYSDDLLATQLDGLAAAERSGDDAAVATMNNYLASVYFRAGEYLDAIEHVEAALKLRERLGHERDAAVCRGNLGVVMVQLGRLTEAVECSQQALATWRRLANDRGISSALADLGMSYMLLGRYDEALDMHRRHLQLAVENRLDFQIGVALGHIAQVRLRIGQLPVAIRLLRCAVKIKRRTGNRYGEGEVVNDLGVAHRLCGDLVASERYHREALAIMRQIGERRGESLVRNDLGIMLAAAGRSAEASEQHTQALAIARQIKHRYEEARALDGLATWLRAADPAQARRYWERCLSIRRDMGLPEASAVERALAELDASQAAGAVRR</sequence>
<dbReference type="SMART" id="SM00862">
    <property type="entry name" value="Trans_reg_C"/>
    <property type="match status" value="1"/>
</dbReference>
<dbReference type="PROSITE" id="PS51755">
    <property type="entry name" value="OMPR_PHOB"/>
    <property type="match status" value="1"/>
</dbReference>
<dbReference type="InterPro" id="IPR005158">
    <property type="entry name" value="BTAD"/>
</dbReference>
<dbReference type="CDD" id="cd15831">
    <property type="entry name" value="BTAD"/>
    <property type="match status" value="1"/>
</dbReference>
<feature type="DNA-binding region" description="OmpR/PhoB-type" evidence="6">
    <location>
        <begin position="1"/>
        <end position="92"/>
    </location>
</feature>
<reference evidence="8 9" key="1">
    <citation type="submission" date="2024-09" db="EMBL/GenBank/DDBJ databases">
        <authorList>
            <person name="Sun Q."/>
            <person name="Mori K."/>
        </authorList>
    </citation>
    <scope>NUCLEOTIDE SEQUENCE [LARGE SCALE GENOMIC DNA]</scope>
    <source>
        <strain evidence="8 9">TBRC 3947</strain>
    </source>
</reference>
<dbReference type="Gene3D" id="1.10.8.430">
    <property type="entry name" value="Helical domain of apoptotic protease-activating factors"/>
    <property type="match status" value="1"/>
</dbReference>
<accession>A0ABV6MG30</accession>
<comment type="similarity">
    <text evidence="1">Belongs to the AfsR/DnrI/RedD regulatory family.</text>
</comment>
<evidence type="ECO:0000256" key="2">
    <source>
        <dbReference type="ARBA" id="ARBA00023015"/>
    </source>
</evidence>
<keyword evidence="9" id="KW-1185">Reference proteome</keyword>
<dbReference type="InterPro" id="IPR036388">
    <property type="entry name" value="WH-like_DNA-bd_sf"/>
</dbReference>
<feature type="repeat" description="TPR" evidence="5">
    <location>
        <begin position="788"/>
        <end position="821"/>
    </location>
</feature>
<dbReference type="PANTHER" id="PTHR35807">
    <property type="entry name" value="TRANSCRIPTIONAL REGULATOR REDD-RELATED"/>
    <property type="match status" value="1"/>
</dbReference>
<dbReference type="Gene3D" id="1.10.10.10">
    <property type="entry name" value="Winged helix-like DNA-binding domain superfamily/Winged helix DNA-binding domain"/>
    <property type="match status" value="2"/>
</dbReference>
<protein>
    <submittedName>
        <fullName evidence="8">BTAD domain-containing putative transcriptional regulator</fullName>
    </submittedName>
</protein>
<organism evidence="8 9">
    <name type="scientific">Phytohabitans kaempferiae</name>
    <dbReference type="NCBI Taxonomy" id="1620943"/>
    <lineage>
        <taxon>Bacteria</taxon>
        <taxon>Bacillati</taxon>
        <taxon>Actinomycetota</taxon>
        <taxon>Actinomycetes</taxon>
        <taxon>Micromonosporales</taxon>
        <taxon>Micromonosporaceae</taxon>
    </lineage>
</organism>
<dbReference type="PANTHER" id="PTHR35807:SF1">
    <property type="entry name" value="TRANSCRIPTIONAL REGULATOR REDD"/>
    <property type="match status" value="1"/>
</dbReference>
<dbReference type="Proteomes" id="UP001589867">
    <property type="component" value="Unassembled WGS sequence"/>
</dbReference>